<keyword evidence="2" id="KW-1185">Reference proteome</keyword>
<proteinExistence type="predicted"/>
<name>A0ACC2P8Q1_9HYME</name>
<dbReference type="Proteomes" id="UP001239111">
    <property type="component" value="Chromosome 2"/>
</dbReference>
<accession>A0ACC2P8Q1</accession>
<evidence type="ECO:0000313" key="2">
    <source>
        <dbReference type="Proteomes" id="UP001239111"/>
    </source>
</evidence>
<evidence type="ECO:0000313" key="1">
    <source>
        <dbReference type="EMBL" id="KAJ8679381.1"/>
    </source>
</evidence>
<gene>
    <name evidence="1" type="ORF">QAD02_015168</name>
</gene>
<reference evidence="1" key="1">
    <citation type="submission" date="2023-04" db="EMBL/GenBank/DDBJ databases">
        <title>A chromosome-level genome assembly of the parasitoid wasp Eretmocerus hayati.</title>
        <authorList>
            <person name="Zhong Y."/>
            <person name="Liu S."/>
            <person name="Liu Y."/>
        </authorList>
    </citation>
    <scope>NUCLEOTIDE SEQUENCE</scope>
    <source>
        <strain evidence="1">ZJU_SS_LIU_2023</strain>
    </source>
</reference>
<comment type="caution">
    <text evidence="1">The sequence shown here is derived from an EMBL/GenBank/DDBJ whole genome shotgun (WGS) entry which is preliminary data.</text>
</comment>
<organism evidence="1 2">
    <name type="scientific">Eretmocerus hayati</name>
    <dbReference type="NCBI Taxonomy" id="131215"/>
    <lineage>
        <taxon>Eukaryota</taxon>
        <taxon>Metazoa</taxon>
        <taxon>Ecdysozoa</taxon>
        <taxon>Arthropoda</taxon>
        <taxon>Hexapoda</taxon>
        <taxon>Insecta</taxon>
        <taxon>Pterygota</taxon>
        <taxon>Neoptera</taxon>
        <taxon>Endopterygota</taxon>
        <taxon>Hymenoptera</taxon>
        <taxon>Apocrita</taxon>
        <taxon>Proctotrupomorpha</taxon>
        <taxon>Chalcidoidea</taxon>
        <taxon>Aphelinidae</taxon>
        <taxon>Aphelininae</taxon>
        <taxon>Eretmocerus</taxon>
    </lineage>
</organism>
<dbReference type="EMBL" id="CM056742">
    <property type="protein sequence ID" value="KAJ8679381.1"/>
    <property type="molecule type" value="Genomic_DNA"/>
</dbReference>
<protein>
    <submittedName>
        <fullName evidence="1">Uncharacterized protein</fullName>
    </submittedName>
</protein>
<sequence>MRWSESLLSLLLVVGFVGMARAEELKQSLEKKTGLIGSLVDCAFETSPLVCASRTMGKEIDRIEMETTGRGQEPVPMSKVIEEGASLIADGIQAIFGDEDDDDVDEIDGEVEEARKKKFGKKKKKALQKLLMIGMLVKSKISLILQLVSTHLQIKFFIIAIISLFLNAARFWIDVKKSTRPQKVIYYEHAQHQHHYDHDDDHGLWGRSSVESPQDVAYNAYAPEN</sequence>